<evidence type="ECO:0000256" key="9">
    <source>
        <dbReference type="ARBA" id="ARBA00022617"/>
    </source>
</evidence>
<gene>
    <name evidence="17" type="primary">sdhD</name>
    <name evidence="17" type="ORF">N5I32_14015</name>
</gene>
<dbReference type="Gene3D" id="1.20.1300.10">
    <property type="entry name" value="Fumarate reductase/succinate dehydrogenase, transmembrane subunit"/>
    <property type="match status" value="1"/>
</dbReference>
<keyword evidence="9" id="KW-0349">Heme</keyword>
<keyword evidence="7" id="KW-0813">Transport</keyword>
<comment type="cofactor">
    <cofactor evidence="1">
        <name>heme</name>
        <dbReference type="ChEBI" id="CHEBI:30413"/>
    </cofactor>
</comment>
<name>A0ABT2NNZ8_9RHOB</name>
<evidence type="ECO:0000256" key="4">
    <source>
        <dbReference type="ARBA" id="ARBA00005163"/>
    </source>
</evidence>
<evidence type="ECO:0000256" key="15">
    <source>
        <dbReference type="ARBA" id="ARBA00023136"/>
    </source>
</evidence>
<dbReference type="InterPro" id="IPR034804">
    <property type="entry name" value="SQR/QFR_C/D"/>
</dbReference>
<keyword evidence="13 16" id="KW-1133">Transmembrane helix</keyword>
<dbReference type="EMBL" id="JAOCQF010000002">
    <property type="protein sequence ID" value="MCT8330636.1"/>
    <property type="molecule type" value="Genomic_DNA"/>
</dbReference>
<dbReference type="Proteomes" id="UP001205601">
    <property type="component" value="Unassembled WGS sequence"/>
</dbReference>
<organism evidence="17 18">
    <name type="scientific">Albidovulum sediminis</name>
    <dbReference type="NCBI Taxonomy" id="3066345"/>
    <lineage>
        <taxon>Bacteria</taxon>
        <taxon>Pseudomonadati</taxon>
        <taxon>Pseudomonadota</taxon>
        <taxon>Alphaproteobacteria</taxon>
        <taxon>Rhodobacterales</taxon>
        <taxon>Paracoccaceae</taxon>
        <taxon>Albidovulum</taxon>
    </lineage>
</organism>
<dbReference type="Pfam" id="PF01127">
    <property type="entry name" value="Sdh_cyt"/>
    <property type="match status" value="1"/>
</dbReference>
<dbReference type="InterPro" id="IPR014312">
    <property type="entry name" value="Succ_DH_anchor"/>
</dbReference>
<evidence type="ECO:0000256" key="12">
    <source>
        <dbReference type="ARBA" id="ARBA00022982"/>
    </source>
</evidence>
<evidence type="ECO:0000256" key="11">
    <source>
        <dbReference type="ARBA" id="ARBA00022723"/>
    </source>
</evidence>
<evidence type="ECO:0000256" key="1">
    <source>
        <dbReference type="ARBA" id="ARBA00001971"/>
    </source>
</evidence>
<feature type="transmembrane region" description="Helical" evidence="16">
    <location>
        <begin position="99"/>
        <end position="119"/>
    </location>
</feature>
<evidence type="ECO:0000256" key="3">
    <source>
        <dbReference type="ARBA" id="ARBA00004141"/>
    </source>
</evidence>
<evidence type="ECO:0000313" key="18">
    <source>
        <dbReference type="Proteomes" id="UP001205601"/>
    </source>
</evidence>
<comment type="subunit">
    <text evidence="5">Part of an enzyme complex containing four subunits: a flavoprotein, an iron-sulfur protein, plus two membrane-anchoring proteins, SdhC and SdhD.</text>
</comment>
<accession>A0ABT2NNZ8</accession>
<dbReference type="CDD" id="cd03495">
    <property type="entry name" value="SQR_TypeC_SdhD_like"/>
    <property type="match status" value="1"/>
</dbReference>
<keyword evidence="12" id="KW-0249">Electron transport</keyword>
<keyword evidence="14" id="KW-0408">Iron</keyword>
<comment type="pathway">
    <text evidence="4">Carbohydrate metabolism; tricarboxylic acid cycle.</text>
</comment>
<keyword evidence="10 16" id="KW-0812">Transmembrane</keyword>
<comment type="function">
    <text evidence="2">Membrane-anchoring subunit of succinate dehydrogenase (SDH).</text>
</comment>
<dbReference type="NCBIfam" id="TIGR02968">
    <property type="entry name" value="succ_dehyd_anc"/>
    <property type="match status" value="1"/>
</dbReference>
<evidence type="ECO:0000256" key="5">
    <source>
        <dbReference type="ARBA" id="ARBA00011558"/>
    </source>
</evidence>
<evidence type="ECO:0000256" key="10">
    <source>
        <dbReference type="ARBA" id="ARBA00022692"/>
    </source>
</evidence>
<evidence type="ECO:0000256" key="13">
    <source>
        <dbReference type="ARBA" id="ARBA00022989"/>
    </source>
</evidence>
<evidence type="ECO:0000256" key="16">
    <source>
        <dbReference type="SAM" id="Phobius"/>
    </source>
</evidence>
<sequence>MRYMTDRKRAAGLGSAKSGTEHYWHMQVSAAGLAILVPLFIFTFGCILGAPHEEVVAYYSRPFPAIVAALTLVVGLTHFKNGAQVMIEDYAHGFTRKALIVGTVCLSYALMATGLFALIRLAL</sequence>
<dbReference type="SUPFAM" id="SSF81343">
    <property type="entry name" value="Fumarate reductase respiratory complex transmembrane subunits"/>
    <property type="match status" value="1"/>
</dbReference>
<keyword evidence="15 16" id="KW-0472">Membrane</keyword>
<keyword evidence="8" id="KW-0816">Tricarboxylic acid cycle</keyword>
<evidence type="ECO:0000256" key="7">
    <source>
        <dbReference type="ARBA" id="ARBA00022448"/>
    </source>
</evidence>
<evidence type="ECO:0000256" key="14">
    <source>
        <dbReference type="ARBA" id="ARBA00023004"/>
    </source>
</evidence>
<keyword evidence="11" id="KW-0479">Metal-binding</keyword>
<evidence type="ECO:0000256" key="6">
    <source>
        <dbReference type="ARBA" id="ARBA00019425"/>
    </source>
</evidence>
<evidence type="ECO:0000256" key="8">
    <source>
        <dbReference type="ARBA" id="ARBA00022532"/>
    </source>
</evidence>
<proteinExistence type="predicted"/>
<evidence type="ECO:0000256" key="2">
    <source>
        <dbReference type="ARBA" id="ARBA00004050"/>
    </source>
</evidence>
<dbReference type="InterPro" id="IPR000701">
    <property type="entry name" value="SuccDH_FuR_B_TM-su"/>
</dbReference>
<reference evidence="18" key="1">
    <citation type="submission" date="2023-07" db="EMBL/GenBank/DDBJ databases">
        <title>Defluviimonas sediminis sp. nov., isolated from mangrove sediment.</title>
        <authorList>
            <person name="Liu L."/>
            <person name="Li J."/>
            <person name="Huang Y."/>
            <person name="Pan J."/>
            <person name="Li M."/>
        </authorList>
    </citation>
    <scope>NUCLEOTIDE SEQUENCE [LARGE SCALE GENOMIC DNA]</scope>
    <source>
        <strain evidence="18">FT324</strain>
    </source>
</reference>
<feature type="transmembrane region" description="Helical" evidence="16">
    <location>
        <begin position="28"/>
        <end position="50"/>
    </location>
</feature>
<comment type="subcellular location">
    <subcellularLocation>
        <location evidence="3">Membrane</location>
        <topology evidence="3">Multi-pass membrane protein</topology>
    </subcellularLocation>
</comment>
<protein>
    <recommendedName>
        <fullName evidence="6">Succinate dehydrogenase hydrophobic membrane anchor subunit</fullName>
    </recommendedName>
</protein>
<dbReference type="RefSeq" id="WP_261496494.1">
    <property type="nucleotide sequence ID" value="NZ_JAOCQF010000002.1"/>
</dbReference>
<feature type="transmembrane region" description="Helical" evidence="16">
    <location>
        <begin position="62"/>
        <end position="79"/>
    </location>
</feature>
<comment type="caution">
    <text evidence="17">The sequence shown here is derived from an EMBL/GenBank/DDBJ whole genome shotgun (WGS) entry which is preliminary data.</text>
</comment>
<keyword evidence="18" id="KW-1185">Reference proteome</keyword>
<evidence type="ECO:0000313" key="17">
    <source>
        <dbReference type="EMBL" id="MCT8330636.1"/>
    </source>
</evidence>